<keyword evidence="13" id="KW-1185">Reference proteome</keyword>
<reference evidence="12" key="1">
    <citation type="submission" date="2020-09" db="EMBL/GenBank/DDBJ databases">
        <title>Pelagicoccus enzymogenes sp. nov. with an EPS production, isolated from marine sediment.</title>
        <authorList>
            <person name="Feng X."/>
        </authorList>
    </citation>
    <scope>NUCLEOTIDE SEQUENCE</scope>
    <source>
        <strain evidence="12">NFK12</strain>
    </source>
</reference>
<evidence type="ECO:0000256" key="3">
    <source>
        <dbReference type="ARBA" id="ARBA00022485"/>
    </source>
</evidence>
<evidence type="ECO:0000313" key="12">
    <source>
        <dbReference type="EMBL" id="MBD5779010.1"/>
    </source>
</evidence>
<gene>
    <name evidence="12" type="ORF">IEN85_05860</name>
</gene>
<dbReference type="SMART" id="SM00986">
    <property type="entry name" value="UDG"/>
    <property type="match status" value="1"/>
</dbReference>
<keyword evidence="8" id="KW-0411">Iron-sulfur</keyword>
<evidence type="ECO:0000313" key="13">
    <source>
        <dbReference type="Proteomes" id="UP000622317"/>
    </source>
</evidence>
<dbReference type="PANTHER" id="PTHR33693">
    <property type="entry name" value="TYPE-5 URACIL-DNA GLYCOSYLASE"/>
    <property type="match status" value="1"/>
</dbReference>
<dbReference type="Pfam" id="PF03167">
    <property type="entry name" value="UDG"/>
    <property type="match status" value="1"/>
</dbReference>
<feature type="region of interest" description="Disordered" evidence="10">
    <location>
        <begin position="253"/>
        <end position="281"/>
    </location>
</feature>
<dbReference type="NCBIfam" id="TIGR03915">
    <property type="entry name" value="SAM_7_link_chp"/>
    <property type="match status" value="1"/>
</dbReference>
<feature type="domain" description="Uracil-DNA glycosylase-like" evidence="11">
    <location>
        <begin position="323"/>
        <end position="483"/>
    </location>
</feature>
<comment type="caution">
    <text evidence="12">The sequence shown here is derived from an EMBL/GenBank/DDBJ whole genome shotgun (WGS) entry which is preliminary data.</text>
</comment>
<evidence type="ECO:0000256" key="10">
    <source>
        <dbReference type="SAM" id="MobiDB-lite"/>
    </source>
</evidence>
<evidence type="ECO:0000256" key="1">
    <source>
        <dbReference type="ARBA" id="ARBA00006521"/>
    </source>
</evidence>
<dbReference type="InterPro" id="IPR025404">
    <property type="entry name" value="DUF4130"/>
</dbReference>
<dbReference type="NCBIfam" id="TIGR03914">
    <property type="entry name" value="UDG_fam_dom"/>
    <property type="match status" value="1"/>
</dbReference>
<comment type="similarity">
    <text evidence="1">Belongs to the uracil-DNA glycosylase (UDG) superfamily. Type 4 (UDGa) family.</text>
</comment>
<keyword evidence="5" id="KW-0227">DNA damage</keyword>
<evidence type="ECO:0000256" key="9">
    <source>
        <dbReference type="ARBA" id="ARBA00023204"/>
    </source>
</evidence>
<dbReference type="NCBIfam" id="TIGR00758">
    <property type="entry name" value="UDG_fam4"/>
    <property type="match status" value="1"/>
</dbReference>
<name>A0A927IH33_9BACT</name>
<evidence type="ECO:0000256" key="5">
    <source>
        <dbReference type="ARBA" id="ARBA00022763"/>
    </source>
</evidence>
<keyword evidence="7" id="KW-0408">Iron</keyword>
<evidence type="ECO:0000256" key="4">
    <source>
        <dbReference type="ARBA" id="ARBA00022723"/>
    </source>
</evidence>
<evidence type="ECO:0000259" key="11">
    <source>
        <dbReference type="SMART" id="SM00986"/>
    </source>
</evidence>
<dbReference type="Pfam" id="PF13566">
    <property type="entry name" value="DUF4130"/>
    <property type="match status" value="1"/>
</dbReference>
<dbReference type="GO" id="GO:0006281">
    <property type="term" value="P:DNA repair"/>
    <property type="evidence" value="ECO:0007669"/>
    <property type="project" value="UniProtKB-KW"/>
</dbReference>
<keyword evidence="3" id="KW-0004">4Fe-4S</keyword>
<dbReference type="CDD" id="cd10030">
    <property type="entry name" value="UDG-F4_TTUDGA_SPO1dp_like"/>
    <property type="match status" value="1"/>
</dbReference>
<keyword evidence="9" id="KW-0234">DNA repair</keyword>
<evidence type="ECO:0000256" key="6">
    <source>
        <dbReference type="ARBA" id="ARBA00022801"/>
    </source>
</evidence>
<evidence type="ECO:0000256" key="7">
    <source>
        <dbReference type="ARBA" id="ARBA00023004"/>
    </source>
</evidence>
<dbReference type="PANTHER" id="PTHR33693:SF9">
    <property type="entry name" value="TYPE-4 URACIL-DNA GLYCOSYLASE"/>
    <property type="match status" value="1"/>
</dbReference>
<dbReference type="GO" id="GO:0051539">
    <property type="term" value="F:4 iron, 4 sulfur cluster binding"/>
    <property type="evidence" value="ECO:0007669"/>
    <property type="project" value="UniProtKB-KW"/>
</dbReference>
<evidence type="ECO:0000256" key="8">
    <source>
        <dbReference type="ARBA" id="ARBA00023014"/>
    </source>
</evidence>
<protein>
    <recommendedName>
        <fullName evidence="2">Type-4 uracil-DNA glycosylase</fullName>
    </recommendedName>
</protein>
<dbReference type="InterPro" id="IPR051536">
    <property type="entry name" value="UDG_Type-4/5"/>
</dbReference>
<accession>A0A927IH33</accession>
<keyword evidence="6" id="KW-0378">Hydrolase</keyword>
<dbReference type="GO" id="GO:0046872">
    <property type="term" value="F:metal ion binding"/>
    <property type="evidence" value="ECO:0007669"/>
    <property type="project" value="UniProtKB-KW"/>
</dbReference>
<dbReference type="EMBL" id="JACYFG010000006">
    <property type="protein sequence ID" value="MBD5779010.1"/>
    <property type="molecule type" value="Genomic_DNA"/>
</dbReference>
<dbReference type="InterPro" id="IPR036895">
    <property type="entry name" value="Uracil-DNA_glycosylase-like_sf"/>
</dbReference>
<dbReference type="Proteomes" id="UP000622317">
    <property type="component" value="Unassembled WGS sequence"/>
</dbReference>
<dbReference type="InterPro" id="IPR005273">
    <property type="entry name" value="Ura-DNA_glyco_family4"/>
</dbReference>
<dbReference type="InterPro" id="IPR023875">
    <property type="entry name" value="DNA_repair_put"/>
</dbReference>
<dbReference type="InterPro" id="IPR005122">
    <property type="entry name" value="Uracil-DNA_glycosylase-like"/>
</dbReference>
<evidence type="ECO:0000256" key="2">
    <source>
        <dbReference type="ARBA" id="ARBA00019403"/>
    </source>
</evidence>
<sequence length="491" mass="56050">MHVEAGDFEEWRSAARELLAKMIPPERVVWNEPPEAELSLGFAEEVQFEKAVSGRGRVSESFLSRAAVVACHDDSDTWGLLYRMLWRMARGGERQLLHRANDADVRSFELKEKAVRRERHKMTAFVRFRKVAATAEDAGREQFVAWYEPVHDVVRLAAPFFRDRFASMDWSILTPRTCVHWDGRELRFSEGASRGDAPAEDDLEAYWLKYYASIFNPSRLNISMMEREMPRRYWKNLPEASLIAELSSGSYGRSEKMKKELEENERVSARRPKGAPDGRERGLLRSADEVRLRSEGQSMETMRELSQGCQACPLYERATQVVFGEGRFDARLMIVGEQPGDREDIAGKPFVGPAGELLDDALQVVGINRDDAYVTNAVKHFKWRPSGKVRLHQKPDAKEVHACKPWLQRELEQVRPEVVLCLGSTAASAILGRPVSVTQERGLHDDPGLPYAVVVTFHPAYLLRLQDVKERRRAERAFCEDLGLCNQFINT</sequence>
<dbReference type="GO" id="GO:0097506">
    <property type="term" value="F:deaminated base DNA N-glycosylase activity"/>
    <property type="evidence" value="ECO:0007669"/>
    <property type="project" value="UniProtKB-ARBA"/>
</dbReference>
<keyword evidence="4" id="KW-0479">Metal-binding</keyword>
<dbReference type="Gene3D" id="3.40.470.10">
    <property type="entry name" value="Uracil-DNA glycosylase-like domain"/>
    <property type="match status" value="1"/>
</dbReference>
<organism evidence="12 13">
    <name type="scientific">Pelagicoccus enzymogenes</name>
    <dbReference type="NCBI Taxonomy" id="2773457"/>
    <lineage>
        <taxon>Bacteria</taxon>
        <taxon>Pseudomonadati</taxon>
        <taxon>Verrucomicrobiota</taxon>
        <taxon>Opitutia</taxon>
        <taxon>Puniceicoccales</taxon>
        <taxon>Pelagicoccaceae</taxon>
        <taxon>Pelagicoccus</taxon>
    </lineage>
</organism>
<dbReference type="AlphaFoldDB" id="A0A927IH33"/>
<proteinExistence type="inferred from homology"/>
<dbReference type="SUPFAM" id="SSF52141">
    <property type="entry name" value="Uracil-DNA glycosylase-like"/>
    <property type="match status" value="1"/>
</dbReference>
<dbReference type="SMART" id="SM00987">
    <property type="entry name" value="UreE_C"/>
    <property type="match status" value="1"/>
</dbReference>